<dbReference type="PANTHER" id="PTHR30121">
    <property type="entry name" value="UNCHARACTERIZED PROTEIN YJGR-RELATED"/>
    <property type="match status" value="1"/>
</dbReference>
<protein>
    <recommendedName>
        <fullName evidence="2">TraD/TraG TraM recognition site domain-containing protein</fullName>
    </recommendedName>
</protein>
<dbReference type="Proteomes" id="UP000319010">
    <property type="component" value="Unassembled WGS sequence"/>
</dbReference>
<dbReference type="Pfam" id="PF12696">
    <property type="entry name" value="TraG-D_C"/>
    <property type="match status" value="1"/>
</dbReference>
<proteinExistence type="predicted"/>
<dbReference type="EMBL" id="VICB01000031">
    <property type="protein sequence ID" value="TQD41248.1"/>
    <property type="molecule type" value="Genomic_DNA"/>
</dbReference>
<feature type="compositionally biased region" description="Low complexity" evidence="1">
    <location>
        <begin position="593"/>
        <end position="603"/>
    </location>
</feature>
<evidence type="ECO:0000313" key="4">
    <source>
        <dbReference type="Proteomes" id="UP000319010"/>
    </source>
</evidence>
<comment type="caution">
    <text evidence="3">The sequence shown here is derived from an EMBL/GenBank/DDBJ whole genome shotgun (WGS) entry which is preliminary data.</text>
</comment>
<accession>A0A507ZZX3</accession>
<dbReference type="InterPro" id="IPR032689">
    <property type="entry name" value="TraG-D_C"/>
</dbReference>
<dbReference type="PANTHER" id="PTHR30121:SF6">
    <property type="entry name" value="SLR6007 PROTEIN"/>
    <property type="match status" value="1"/>
</dbReference>
<feature type="region of interest" description="Disordered" evidence="1">
    <location>
        <begin position="394"/>
        <end position="413"/>
    </location>
</feature>
<dbReference type="InterPro" id="IPR027417">
    <property type="entry name" value="P-loop_NTPase"/>
</dbReference>
<feature type="region of interest" description="Disordered" evidence="1">
    <location>
        <begin position="515"/>
        <end position="633"/>
    </location>
</feature>
<gene>
    <name evidence="3" type="ORF">FK256_14040</name>
</gene>
<feature type="domain" description="TraD/TraG TraM recognition site" evidence="2">
    <location>
        <begin position="304"/>
        <end position="428"/>
    </location>
</feature>
<evidence type="ECO:0000256" key="1">
    <source>
        <dbReference type="SAM" id="MobiDB-lite"/>
    </source>
</evidence>
<feature type="compositionally biased region" description="Pro residues" evidence="1">
    <location>
        <begin position="531"/>
        <end position="543"/>
    </location>
</feature>
<feature type="compositionally biased region" description="Polar residues" evidence="1">
    <location>
        <begin position="610"/>
        <end position="621"/>
    </location>
</feature>
<evidence type="ECO:0000313" key="3">
    <source>
        <dbReference type="EMBL" id="TQD41248.1"/>
    </source>
</evidence>
<organism evidence="3 4">
    <name type="scientific">Actinomyces johnsonii</name>
    <dbReference type="NCBI Taxonomy" id="544581"/>
    <lineage>
        <taxon>Bacteria</taxon>
        <taxon>Bacillati</taxon>
        <taxon>Actinomycetota</taxon>
        <taxon>Actinomycetes</taxon>
        <taxon>Actinomycetales</taxon>
        <taxon>Actinomycetaceae</taxon>
        <taxon>Actinomyces</taxon>
    </lineage>
</organism>
<name>A0A507ZZX3_9ACTO</name>
<feature type="compositionally biased region" description="Polar residues" evidence="1">
    <location>
        <begin position="568"/>
        <end position="581"/>
    </location>
</feature>
<dbReference type="Gene3D" id="3.40.50.300">
    <property type="entry name" value="P-loop containing nucleotide triphosphate hydrolases"/>
    <property type="match status" value="1"/>
</dbReference>
<dbReference type="AlphaFoldDB" id="A0A507ZZX3"/>
<evidence type="ECO:0000259" key="2">
    <source>
        <dbReference type="Pfam" id="PF12696"/>
    </source>
</evidence>
<sequence length="633" mass="67810">MKPKMFTRRAGTPPSGLYVRFGYVEGHSLPWEGYRAGQIVERPADELGHGVIVGATGSGKTVASYPVIYYPVVGGGWGSIVVDFKASAKTREAVRAAALAAGKPFIALQVGTPVPGEEPAFYEPFNWAGTPEEKASMLLSCFDMTTEGAASYYTSVAQGWLRFCFRLLEHTGLSNGESTMDFLLRMCSTAEAKSAIKKVSRTNAPAADHLTRAIGHTITDKDLAGLKSQLQNIADPLAPNLSTTSHHPGRTVFDPTQISASGAIGYVSISAANESVVKGVGTLILQHLTSVMQVRMRGTTGGEPMVILIDEASALGDKAVVVETLLKQAREARMWVWLATQQLSAWPQSVQTAILGNASTIIALRSDDIASAEQLSANSGFGLIEVEKRQGEASAAVGGEKQTIGRSKQRTVEPGHPLVDPGEFQNLPNHQAYIWFRSIPNLEVDPNHRVPATPRQWTDHPRLRKGWEKYFNYDIPIVAIVPPSVMLEAANTAQENHLTNATPNNAAVTNAVWTPLPTAPAPATNPASEQPAPPEPPDRPAPPEQWDYDGFASLDPSYDHPGQEEDGTSYTPAPRFSTSRRAGSPPPVPPRPKATAATTATAAGNEPVQDGSSRPVQQNHPPASPWAPVVDDD</sequence>
<feature type="compositionally biased region" description="Low complexity" evidence="1">
    <location>
        <begin position="515"/>
        <end position="530"/>
    </location>
</feature>
<dbReference type="SUPFAM" id="SSF52540">
    <property type="entry name" value="P-loop containing nucleoside triphosphate hydrolases"/>
    <property type="match status" value="1"/>
</dbReference>
<dbReference type="RefSeq" id="WP_141425179.1">
    <property type="nucleotide sequence ID" value="NZ_JASPFB010000024.1"/>
</dbReference>
<reference evidence="3 4" key="1">
    <citation type="submission" date="2019-06" db="EMBL/GenBank/DDBJ databases">
        <title>Draft genome sequence of Actinomyces johnsonii CCUG 34287T.</title>
        <authorList>
            <person name="Salva-Serra F."/>
            <person name="Cardew S."/>
            <person name="Moore E."/>
        </authorList>
    </citation>
    <scope>NUCLEOTIDE SEQUENCE [LARGE SCALE GENOMIC DNA]</scope>
    <source>
        <strain evidence="3 4">CCUG 34287</strain>
    </source>
</reference>
<dbReference type="InterPro" id="IPR051162">
    <property type="entry name" value="T4SS_component"/>
</dbReference>